<dbReference type="EMBL" id="AGCK01000129">
    <property type="protein sequence ID" value="EHM51689.1"/>
    <property type="molecule type" value="Genomic_DNA"/>
</dbReference>
<dbReference type="HOGENOM" id="CLU_3080116_0_0_9"/>
<proteinExistence type="predicted"/>
<accession>G9YQ97</accession>
<evidence type="ECO:0000313" key="2">
    <source>
        <dbReference type="Proteomes" id="UP000004459"/>
    </source>
</evidence>
<gene>
    <name evidence="1" type="ORF">HMPREF0372_01690</name>
</gene>
<organism evidence="1 2">
    <name type="scientific">Flavonifractor plautii ATCC 29863</name>
    <dbReference type="NCBI Taxonomy" id="411475"/>
    <lineage>
        <taxon>Bacteria</taxon>
        <taxon>Bacillati</taxon>
        <taxon>Bacillota</taxon>
        <taxon>Clostridia</taxon>
        <taxon>Eubacteriales</taxon>
        <taxon>Oscillospiraceae</taxon>
        <taxon>Flavonifractor</taxon>
    </lineage>
</organism>
<reference evidence="1 2" key="1">
    <citation type="submission" date="2011-08" db="EMBL/GenBank/DDBJ databases">
        <authorList>
            <person name="Weinstock G."/>
            <person name="Sodergren E."/>
            <person name="Clifton S."/>
            <person name="Fulton L."/>
            <person name="Fulton B."/>
            <person name="Courtney L."/>
            <person name="Fronick C."/>
            <person name="Harrison M."/>
            <person name="Strong C."/>
            <person name="Farmer C."/>
            <person name="Delahaunty K."/>
            <person name="Markovic C."/>
            <person name="Hall O."/>
            <person name="Minx P."/>
            <person name="Tomlinson C."/>
            <person name="Mitreva M."/>
            <person name="Hou S."/>
            <person name="Chen J."/>
            <person name="Wollam A."/>
            <person name="Pepin K.H."/>
            <person name="Johnson M."/>
            <person name="Bhonagiri V."/>
            <person name="Zhang X."/>
            <person name="Suruliraj S."/>
            <person name="Warren W."/>
            <person name="Chinwalla A."/>
            <person name="Mardis E.R."/>
            <person name="Wilson R.K."/>
        </authorList>
    </citation>
    <scope>NUCLEOTIDE SEQUENCE [LARGE SCALE GENOMIC DNA]</scope>
    <source>
        <strain evidence="1 2">ATCC 29863</strain>
    </source>
</reference>
<dbReference type="Proteomes" id="UP000004459">
    <property type="component" value="Unassembled WGS sequence"/>
</dbReference>
<comment type="caution">
    <text evidence="1">The sequence shown here is derived from an EMBL/GenBank/DDBJ whole genome shotgun (WGS) entry which is preliminary data.</text>
</comment>
<sequence>MRYKQMYEKKRIKQICEITPNICKVFWLKNKKSLKRIHLQRYGIKIAFDNSV</sequence>
<evidence type="ECO:0000313" key="1">
    <source>
        <dbReference type="EMBL" id="EHM51689.1"/>
    </source>
</evidence>
<protein>
    <submittedName>
        <fullName evidence="1">Uncharacterized protein</fullName>
    </submittedName>
</protein>
<dbReference type="PATRIC" id="fig|411475.3.peg.1457"/>
<name>G9YQ97_FLAPL</name>
<dbReference type="AlphaFoldDB" id="G9YQ97"/>